<evidence type="ECO:0000256" key="4">
    <source>
        <dbReference type="ARBA" id="ARBA00022643"/>
    </source>
</evidence>
<dbReference type="InterPro" id="IPR005719">
    <property type="entry name" value="Dihydroorotate_DH_2"/>
</dbReference>
<dbReference type="EMBL" id="DTAD01000083">
    <property type="protein sequence ID" value="HGN90988.1"/>
    <property type="molecule type" value="Genomic_DNA"/>
</dbReference>
<evidence type="ECO:0000256" key="3">
    <source>
        <dbReference type="ARBA" id="ARBA00022630"/>
    </source>
</evidence>
<accession>A0A7C4I6W8</accession>
<dbReference type="GO" id="GO:0004152">
    <property type="term" value="F:dihydroorotate dehydrogenase activity"/>
    <property type="evidence" value="ECO:0007669"/>
    <property type="project" value="InterPro"/>
</dbReference>
<dbReference type="PANTHER" id="PTHR48109">
    <property type="entry name" value="DIHYDROOROTATE DEHYDROGENASE (QUINONE), MITOCHONDRIAL-RELATED"/>
    <property type="match status" value="1"/>
</dbReference>
<keyword evidence="3" id="KW-0285">Flavoprotein</keyword>
<dbReference type="AlphaFoldDB" id="A0A7C4I6W8"/>
<evidence type="ECO:0000256" key="1">
    <source>
        <dbReference type="ARBA" id="ARBA00001917"/>
    </source>
</evidence>
<feature type="domain" description="Dihydroorotate dehydrogenase catalytic" evidence="7">
    <location>
        <begin position="73"/>
        <end position="344"/>
    </location>
</feature>
<dbReference type="GO" id="GO:0005737">
    <property type="term" value="C:cytoplasm"/>
    <property type="evidence" value="ECO:0007669"/>
    <property type="project" value="InterPro"/>
</dbReference>
<evidence type="ECO:0000313" key="8">
    <source>
        <dbReference type="EMBL" id="HGL41329.1"/>
    </source>
</evidence>
<evidence type="ECO:0000259" key="7">
    <source>
        <dbReference type="Pfam" id="PF01180"/>
    </source>
</evidence>
<comment type="cofactor">
    <cofactor evidence="1">
        <name>FMN</name>
        <dbReference type="ChEBI" id="CHEBI:58210"/>
    </cofactor>
</comment>
<dbReference type="CDD" id="cd04738">
    <property type="entry name" value="DHOD_2_like"/>
    <property type="match status" value="1"/>
</dbReference>
<dbReference type="Gene3D" id="3.20.20.70">
    <property type="entry name" value="Aldolase class I"/>
    <property type="match status" value="1"/>
</dbReference>
<reference evidence="9" key="1">
    <citation type="journal article" date="2020" name="mSystems">
        <title>Genome- and Community-Level Interaction Insights into Carbon Utilization and Element Cycling Functions of Hydrothermarchaeota in Hydrothermal Sediment.</title>
        <authorList>
            <person name="Zhou Z."/>
            <person name="Liu Y."/>
            <person name="Xu W."/>
            <person name="Pan J."/>
            <person name="Luo Z.H."/>
            <person name="Li M."/>
        </authorList>
    </citation>
    <scope>NUCLEOTIDE SEQUENCE [LARGE SCALE GENOMIC DNA]</scope>
    <source>
        <strain evidence="9">SpSt-613</strain>
        <strain evidence="8">SpSt-669</strain>
    </source>
</reference>
<sequence length="357" mass="40216">MGIYHFRPHLKQIWLISNHPCKRHGLFTEYFYTFLRRLPPETGHAFGLSLLSHAPIRVDFDVQSFSVNTSFGRLRNPIGLAAGFDKQGKYVKALQRLGFGYIVAGTVTRMRREGLPKPRIVRREKEEALVNAMGFPNPGLEKFLENISKNKPYEVPVVISVADENPQHLLECYGEAQRHADAIEINISSPNTPQLRHYFNPALFRDVAESLAAEKTKPTYLKIPPYSNSEEKEAIYRVVKIWFETGFTGVTAVNALLVDEPRVSARKGGLSGKPLLPYMLRVVSEVREMVGSGFEIHALGGVFTGKDVYEALRRGANTVQLYTALVYRGPYTVKKILEELRHVMAEKGVDSVESITV</sequence>
<evidence type="ECO:0000256" key="5">
    <source>
        <dbReference type="ARBA" id="ARBA00023002"/>
    </source>
</evidence>
<dbReference type="GO" id="GO:0006207">
    <property type="term" value="P:'de novo' pyrimidine nucleobase biosynthetic process"/>
    <property type="evidence" value="ECO:0007669"/>
    <property type="project" value="InterPro"/>
</dbReference>
<protein>
    <submittedName>
        <fullName evidence="9">Dihydroorotate dehydrogenase 2</fullName>
    </submittedName>
</protein>
<proteinExistence type="predicted"/>
<comment type="caution">
    <text evidence="9">The sequence shown here is derived from an EMBL/GenBank/DDBJ whole genome shotgun (WGS) entry which is preliminary data.</text>
</comment>
<dbReference type="GO" id="GO:0016020">
    <property type="term" value="C:membrane"/>
    <property type="evidence" value="ECO:0007669"/>
    <property type="project" value="InterPro"/>
</dbReference>
<dbReference type="InterPro" id="IPR013785">
    <property type="entry name" value="Aldolase_TIM"/>
</dbReference>
<dbReference type="PANTHER" id="PTHR48109:SF4">
    <property type="entry name" value="DIHYDROOROTATE DEHYDROGENASE (QUINONE), MITOCHONDRIAL"/>
    <property type="match status" value="1"/>
</dbReference>
<organism evidence="9">
    <name type="scientific">Caldiarchaeum subterraneum</name>
    <dbReference type="NCBI Taxonomy" id="311458"/>
    <lineage>
        <taxon>Archaea</taxon>
        <taxon>Nitrososphaerota</taxon>
        <taxon>Candidatus Caldarchaeales</taxon>
        <taxon>Candidatus Caldarchaeaceae</taxon>
        <taxon>Candidatus Caldarchaeum</taxon>
    </lineage>
</organism>
<dbReference type="InterPro" id="IPR005720">
    <property type="entry name" value="Dihydroorotate_DH_cat"/>
</dbReference>
<dbReference type="Pfam" id="PF01180">
    <property type="entry name" value="DHO_dh"/>
    <property type="match status" value="1"/>
</dbReference>
<gene>
    <name evidence="9" type="ORF">ENT82_07710</name>
    <name evidence="8" type="ORF">ENU43_06665</name>
</gene>
<comment type="pathway">
    <text evidence="2">Pyrimidine metabolism; UMP biosynthesis via de novo pathway.</text>
</comment>
<dbReference type="InterPro" id="IPR050074">
    <property type="entry name" value="DHO_dehydrogenase"/>
</dbReference>
<dbReference type="GO" id="GO:0009220">
    <property type="term" value="P:pyrimidine ribonucleotide biosynthetic process"/>
    <property type="evidence" value="ECO:0007669"/>
    <property type="project" value="TreeGrafter"/>
</dbReference>
<name>A0A7C4I6W8_CALS0</name>
<evidence type="ECO:0000256" key="2">
    <source>
        <dbReference type="ARBA" id="ARBA00004725"/>
    </source>
</evidence>
<dbReference type="SUPFAM" id="SSF51395">
    <property type="entry name" value="FMN-linked oxidoreductases"/>
    <property type="match status" value="1"/>
</dbReference>
<evidence type="ECO:0000256" key="6">
    <source>
        <dbReference type="ARBA" id="ARBA00023136"/>
    </source>
</evidence>
<keyword evidence="5" id="KW-0560">Oxidoreductase</keyword>
<keyword evidence="6" id="KW-0472">Membrane</keyword>
<keyword evidence="4" id="KW-0288">FMN</keyword>
<dbReference type="EMBL" id="DTCM01000080">
    <property type="protein sequence ID" value="HGL41329.1"/>
    <property type="molecule type" value="Genomic_DNA"/>
</dbReference>
<evidence type="ECO:0000313" key="9">
    <source>
        <dbReference type="EMBL" id="HGN90988.1"/>
    </source>
</evidence>